<gene>
    <name evidence="2" type="ORF">KEC57_12975</name>
</gene>
<dbReference type="EMBL" id="JAGTTN010000004">
    <property type="protein sequence ID" value="MCC2033095.1"/>
    <property type="molecule type" value="Genomic_DNA"/>
</dbReference>
<keyword evidence="2" id="KW-0540">Nuclease</keyword>
<proteinExistence type="predicted"/>
<accession>A0A9X1LXB7</accession>
<keyword evidence="2" id="KW-0255">Endonuclease</keyword>
<dbReference type="InterPro" id="IPR044925">
    <property type="entry name" value="His-Me_finger_sf"/>
</dbReference>
<evidence type="ECO:0000313" key="2">
    <source>
        <dbReference type="EMBL" id="MCC2033095.1"/>
    </source>
</evidence>
<dbReference type="SUPFAM" id="SSF54060">
    <property type="entry name" value="His-Me finger endonucleases"/>
    <property type="match status" value="1"/>
</dbReference>
<feature type="domain" description="HNH nuclease" evidence="1">
    <location>
        <begin position="54"/>
        <end position="102"/>
    </location>
</feature>
<sequence>MLTYFRAKARPEQLPAALTLDAHLVVDGDCWVYDGARNHNGYAIMSLGHKKVARAHRVAYAIAHGPIPFGFHIDHVWKAGCRSRACCNPRHLEAITQAENNRRAAEVRKLRTLTVQPVLAVAA</sequence>
<name>A0A9X1LXB7_9MICO</name>
<reference evidence="2" key="1">
    <citation type="submission" date="2021-04" db="EMBL/GenBank/DDBJ databases">
        <title>Microbacterium tenobrionis sp. nov. and Microbacterium allomyrinae sp. nov., isolated from larvae of Tenobrio molitor and Allomyrina dichotoma, respectively.</title>
        <authorList>
            <person name="Lee S.D."/>
        </authorList>
    </citation>
    <scope>NUCLEOTIDE SEQUENCE</scope>
    <source>
        <strain evidence="2">BWT-G7</strain>
    </source>
</reference>
<organism evidence="2 3">
    <name type="scientific">Microbacterium allomyrinae</name>
    <dbReference type="NCBI Taxonomy" id="2830666"/>
    <lineage>
        <taxon>Bacteria</taxon>
        <taxon>Bacillati</taxon>
        <taxon>Actinomycetota</taxon>
        <taxon>Actinomycetes</taxon>
        <taxon>Micrococcales</taxon>
        <taxon>Microbacteriaceae</taxon>
        <taxon>Microbacterium</taxon>
    </lineage>
</organism>
<comment type="caution">
    <text evidence="2">The sequence shown here is derived from an EMBL/GenBank/DDBJ whole genome shotgun (WGS) entry which is preliminary data.</text>
</comment>
<dbReference type="GO" id="GO:0004519">
    <property type="term" value="F:endonuclease activity"/>
    <property type="evidence" value="ECO:0007669"/>
    <property type="project" value="UniProtKB-KW"/>
</dbReference>
<dbReference type="Pfam" id="PF13392">
    <property type="entry name" value="HNH_3"/>
    <property type="match status" value="1"/>
</dbReference>
<dbReference type="Gene3D" id="3.90.75.10">
    <property type="entry name" value="Homing Intron 3 (I-ppo) Encoded Endonuclease, Chain A"/>
    <property type="match status" value="1"/>
</dbReference>
<evidence type="ECO:0000313" key="3">
    <source>
        <dbReference type="Proteomes" id="UP001139354"/>
    </source>
</evidence>
<dbReference type="AlphaFoldDB" id="A0A9X1LXB7"/>
<dbReference type="InterPro" id="IPR044930">
    <property type="entry name" value="Homing_endonuclease_His-Me"/>
</dbReference>
<protein>
    <submittedName>
        <fullName evidence="2">HNH endonuclease</fullName>
    </submittedName>
</protein>
<evidence type="ECO:0000259" key="1">
    <source>
        <dbReference type="Pfam" id="PF13392"/>
    </source>
</evidence>
<dbReference type="RefSeq" id="WP_229385063.1">
    <property type="nucleotide sequence ID" value="NZ_JAGTTN010000004.1"/>
</dbReference>
<dbReference type="InterPro" id="IPR003615">
    <property type="entry name" value="HNH_nuc"/>
</dbReference>
<keyword evidence="2" id="KW-0378">Hydrolase</keyword>
<keyword evidence="3" id="KW-1185">Reference proteome</keyword>
<dbReference type="Proteomes" id="UP001139354">
    <property type="component" value="Unassembled WGS sequence"/>
</dbReference>